<sequence>MRASLDASDPLAARDERGGELDLGALARALWARRRLILIPTLIALVCSAIVVQLIPAKYKSTASVFLQAQESTFTRPTGAQPGADQQVVDEQAVASQVQVIMSRDLALAAIKKLGLVGNPEFDPGASGVGPLSQVLMVLGLAKDPLAKAPEERVLDTYFEALAAYPVDKSRVITIEFSSRDPDLAARAANTIAALYIETQRAAKRGESLDASQALSPQIDELRKTVAKAEAAVEDYRTKNGLFIAQNNASLTTQQLVDANTQLSAARAQQTEAQAKASLIRGLLKAGKPIDVSDVNNNDLMRRLIEQRVTLSSQLALESRTLLPAHPRIKELNAQLAGLQKQIVIEAQKTVRSLENDAQLAGSRVETLTQQLDSQKQQAASSNEQEVQLRALEREAKAQRDLLEAYLSRYREANAYGSFTEMPAGGRIISQAVPATTPYFPRKLPIIFIVTVAVLVLSLALVAASELMSGRAFTQRPASEPPAEAERPPLRPAPVPAESPREPPPAGPGRHLPPEPAAEAAVPAPLWTPPMPAAAGEAALGLHEPLGYRPPEPAGDPVAAVLPADAPAPVATTPEPAAAEAESSQSLEAIAAPVEPVPAAEPAPPVEPLPMAEVPPVHDATPQRDRLTELERLAAQLRARMGGTRSVLFAGSGSREGISAAASHFARALAAASLRVVLIDLTPGEASGGRPGLGELLAGEASFVDVIERDRFSRLHLIGGGRAVSADADGEGVTARLQVVFEALSSTYDAVVFDGGVLRGPEGPIWAPIAAACESALVVSVPEEAGADGIDARGVLERLGARDIATVAAPEAGPDGLAAA</sequence>
<keyword evidence="3 8" id="KW-0812">Transmembrane</keyword>
<evidence type="ECO:0000256" key="7">
    <source>
        <dbReference type="SAM" id="MobiDB-lite"/>
    </source>
</evidence>
<evidence type="ECO:0000256" key="2">
    <source>
        <dbReference type="ARBA" id="ARBA00022475"/>
    </source>
</evidence>
<dbReference type="SUPFAM" id="SSF52540">
    <property type="entry name" value="P-loop containing nucleoside triphosphate hydrolases"/>
    <property type="match status" value="1"/>
</dbReference>
<comment type="caution">
    <text evidence="10">The sequence shown here is derived from an EMBL/GenBank/DDBJ whole genome shotgun (WGS) entry which is preliminary data.</text>
</comment>
<evidence type="ECO:0000313" key="10">
    <source>
        <dbReference type="EMBL" id="MDQ0469325.1"/>
    </source>
</evidence>
<dbReference type="Pfam" id="PF02706">
    <property type="entry name" value="Wzz"/>
    <property type="match status" value="1"/>
</dbReference>
<evidence type="ECO:0000256" key="1">
    <source>
        <dbReference type="ARBA" id="ARBA00004651"/>
    </source>
</evidence>
<evidence type="ECO:0000256" key="4">
    <source>
        <dbReference type="ARBA" id="ARBA00022989"/>
    </source>
</evidence>
<dbReference type="RefSeq" id="WP_307271891.1">
    <property type="nucleotide sequence ID" value="NZ_JAUSVX010000003.1"/>
</dbReference>
<feature type="transmembrane region" description="Helical" evidence="8">
    <location>
        <begin position="444"/>
        <end position="464"/>
    </location>
</feature>
<gene>
    <name evidence="10" type="ORF">QO011_002336</name>
</gene>
<reference evidence="10 11" key="1">
    <citation type="submission" date="2023-07" db="EMBL/GenBank/DDBJ databases">
        <title>Genomic Encyclopedia of Type Strains, Phase IV (KMG-IV): sequencing the most valuable type-strain genomes for metagenomic binning, comparative biology and taxonomic classification.</title>
        <authorList>
            <person name="Goeker M."/>
        </authorList>
    </citation>
    <scope>NUCLEOTIDE SEQUENCE [LARGE SCALE GENOMIC DNA]</scope>
    <source>
        <strain evidence="10 11">DSM 19619</strain>
    </source>
</reference>
<dbReference type="InterPro" id="IPR050445">
    <property type="entry name" value="Bact_polysacc_biosynth/exp"/>
</dbReference>
<keyword evidence="6" id="KW-0175">Coiled coil</keyword>
<dbReference type="PANTHER" id="PTHR32309">
    <property type="entry name" value="TYROSINE-PROTEIN KINASE"/>
    <property type="match status" value="1"/>
</dbReference>
<comment type="subcellular location">
    <subcellularLocation>
        <location evidence="1">Cell membrane</location>
        <topology evidence="1">Multi-pass membrane protein</topology>
    </subcellularLocation>
</comment>
<feature type="transmembrane region" description="Helical" evidence="8">
    <location>
        <begin position="36"/>
        <end position="55"/>
    </location>
</feature>
<feature type="coiled-coil region" evidence="6">
    <location>
        <begin position="329"/>
        <end position="409"/>
    </location>
</feature>
<dbReference type="InterPro" id="IPR027417">
    <property type="entry name" value="P-loop_NTPase"/>
</dbReference>
<dbReference type="PANTHER" id="PTHR32309:SF13">
    <property type="entry name" value="FERRIC ENTEROBACTIN TRANSPORT PROTEIN FEPE"/>
    <property type="match status" value="1"/>
</dbReference>
<dbReference type="InterPro" id="IPR003856">
    <property type="entry name" value="LPS_length_determ_N"/>
</dbReference>
<dbReference type="Gene3D" id="3.40.50.300">
    <property type="entry name" value="P-loop containing nucleotide triphosphate hydrolases"/>
    <property type="match status" value="1"/>
</dbReference>
<evidence type="ECO:0000256" key="3">
    <source>
        <dbReference type="ARBA" id="ARBA00022692"/>
    </source>
</evidence>
<organism evidence="10 11">
    <name type="scientific">Labrys wisconsinensis</name>
    <dbReference type="NCBI Taxonomy" id="425677"/>
    <lineage>
        <taxon>Bacteria</taxon>
        <taxon>Pseudomonadati</taxon>
        <taxon>Pseudomonadota</taxon>
        <taxon>Alphaproteobacteria</taxon>
        <taxon>Hyphomicrobiales</taxon>
        <taxon>Xanthobacteraceae</taxon>
        <taxon>Labrys</taxon>
    </lineage>
</organism>
<feature type="domain" description="Polysaccharide chain length determinant N-terminal" evidence="9">
    <location>
        <begin position="20"/>
        <end position="114"/>
    </location>
</feature>
<accession>A0ABU0J4Y6</accession>
<name>A0ABU0J4Y6_9HYPH</name>
<keyword evidence="11" id="KW-1185">Reference proteome</keyword>
<keyword evidence="4 8" id="KW-1133">Transmembrane helix</keyword>
<evidence type="ECO:0000256" key="6">
    <source>
        <dbReference type="SAM" id="Coils"/>
    </source>
</evidence>
<feature type="coiled-coil region" evidence="6">
    <location>
        <begin position="219"/>
        <end position="276"/>
    </location>
</feature>
<keyword evidence="5 8" id="KW-0472">Membrane</keyword>
<evidence type="ECO:0000256" key="5">
    <source>
        <dbReference type="ARBA" id="ARBA00023136"/>
    </source>
</evidence>
<dbReference type="Proteomes" id="UP001242480">
    <property type="component" value="Unassembled WGS sequence"/>
</dbReference>
<feature type="region of interest" description="Disordered" evidence="7">
    <location>
        <begin position="472"/>
        <end position="517"/>
    </location>
</feature>
<evidence type="ECO:0000313" key="11">
    <source>
        <dbReference type="Proteomes" id="UP001242480"/>
    </source>
</evidence>
<keyword evidence="2" id="KW-1003">Cell membrane</keyword>
<feature type="compositionally biased region" description="Pro residues" evidence="7">
    <location>
        <begin position="490"/>
        <end position="507"/>
    </location>
</feature>
<evidence type="ECO:0000256" key="8">
    <source>
        <dbReference type="SAM" id="Phobius"/>
    </source>
</evidence>
<dbReference type="EMBL" id="JAUSVX010000003">
    <property type="protein sequence ID" value="MDQ0469325.1"/>
    <property type="molecule type" value="Genomic_DNA"/>
</dbReference>
<proteinExistence type="predicted"/>
<evidence type="ECO:0000259" key="9">
    <source>
        <dbReference type="Pfam" id="PF02706"/>
    </source>
</evidence>
<protein>
    <submittedName>
        <fullName evidence="10">Uncharacterized protein involved in exopolysaccharide biosynthesis/Mrp family chromosome partitioning ATPase</fullName>
    </submittedName>
</protein>